<keyword evidence="6" id="KW-0012">Acyltransferase</keyword>
<proteinExistence type="predicted"/>
<comment type="catalytic activity">
    <reaction evidence="8">
        <text>N-acetyl-alpha-D-glucosamine 1-phosphate + UTP + H(+) = UDP-N-acetyl-alpha-D-glucosamine + diphosphate</text>
        <dbReference type="Rhea" id="RHEA:13509"/>
        <dbReference type="ChEBI" id="CHEBI:15378"/>
        <dbReference type="ChEBI" id="CHEBI:33019"/>
        <dbReference type="ChEBI" id="CHEBI:46398"/>
        <dbReference type="ChEBI" id="CHEBI:57705"/>
        <dbReference type="ChEBI" id="CHEBI:57776"/>
        <dbReference type="EC" id="2.7.7.23"/>
    </reaction>
</comment>
<dbReference type="InterPro" id="IPR029044">
    <property type="entry name" value="Nucleotide-diphossugar_trans"/>
</dbReference>
<dbReference type="Gene3D" id="2.160.10.10">
    <property type="entry name" value="Hexapeptide repeat proteins"/>
    <property type="match status" value="1"/>
</dbReference>
<dbReference type="PANTHER" id="PTHR43584:SF8">
    <property type="entry name" value="N-ACETYLMURAMATE ALPHA-1-PHOSPHATE URIDYLYLTRANSFERASE"/>
    <property type="match status" value="1"/>
</dbReference>
<dbReference type="Pfam" id="PF00483">
    <property type="entry name" value="NTP_transferase"/>
    <property type="match status" value="1"/>
</dbReference>
<dbReference type="Proteomes" id="UP000177027">
    <property type="component" value="Unassembled WGS sequence"/>
</dbReference>
<sequence length="428" mass="48080">MQAVLLLAGQNKRLWPLNKGMYKALLEIHGKALVEYIIDDLISCGIRSIIIVINSRETDIREYIQSKKNPEAKIQFAFQEKPLGQGNALLQAKQFITDESFIVPNPYHINERDLFRKVIQKFAENNDLDGLIPAIYEEQINEYGSMILSENRILGIVEKPEKGKEPSKYRATSLFIFKKDFLDILEKEKEDQYSYEAAITKYAQDHTVEMFEIDHDHYIPTLKYPWHMLELRDHISQKINGSISPKARIAPTALIEDTVVVDDGAVIHEGAHLKGHTYVGRNAIVGDYAVIRDSDIGETCQVGAYSEITRSIIMAGTHSHGGGFIGDSVIGKHCRLGFGFSTANKRTDRKEIATFNRNGEKKNTFLTRMGAVLGHEVKTGSRVTTMPGILIGGGSHIWPGVIAHKNVPEMTRLVFKQNLSEETLSTLS</sequence>
<dbReference type="GO" id="GO:0003977">
    <property type="term" value="F:UDP-N-acetylglucosamine diphosphorylase activity"/>
    <property type="evidence" value="ECO:0007669"/>
    <property type="project" value="UniProtKB-EC"/>
</dbReference>
<evidence type="ECO:0000256" key="4">
    <source>
        <dbReference type="ARBA" id="ARBA00022695"/>
    </source>
</evidence>
<evidence type="ECO:0000256" key="6">
    <source>
        <dbReference type="ARBA" id="ARBA00023315"/>
    </source>
</evidence>
<evidence type="ECO:0000313" key="10">
    <source>
        <dbReference type="EMBL" id="OGK28887.1"/>
    </source>
</evidence>
<gene>
    <name evidence="10" type="ORF">A3D06_02390</name>
</gene>
<dbReference type="SUPFAM" id="SSF51161">
    <property type="entry name" value="Trimeric LpxA-like enzymes"/>
    <property type="match status" value="1"/>
</dbReference>
<comment type="caution">
    <text evidence="10">The sequence shown here is derived from an EMBL/GenBank/DDBJ whole genome shotgun (WGS) entry which is preliminary data.</text>
</comment>
<feature type="domain" description="Nucleotidyl transferase" evidence="9">
    <location>
        <begin position="3"/>
        <end position="207"/>
    </location>
</feature>
<comment type="pathway">
    <text evidence="1">Nucleotide-sugar biosynthesis; UDP-N-acetyl-alpha-D-glucosamine biosynthesis; N-acetyl-alpha-D-glucosamine 1-phosphate from alpha-D-glucosamine 6-phosphate (route II): step 2/2.</text>
</comment>
<dbReference type="SUPFAM" id="SSF53448">
    <property type="entry name" value="Nucleotide-diphospho-sugar transferases"/>
    <property type="match status" value="1"/>
</dbReference>
<dbReference type="CDD" id="cd04181">
    <property type="entry name" value="NTP_transferase"/>
    <property type="match status" value="1"/>
</dbReference>
<evidence type="ECO:0000256" key="5">
    <source>
        <dbReference type="ARBA" id="ARBA00023268"/>
    </source>
</evidence>
<dbReference type="AlphaFoldDB" id="A0A1F7HC68"/>
<keyword evidence="3" id="KW-0808">Transferase</keyword>
<evidence type="ECO:0000256" key="7">
    <source>
        <dbReference type="ARBA" id="ARBA00048247"/>
    </source>
</evidence>
<comment type="pathway">
    <text evidence="2">Nucleotide-sugar biosynthesis; UDP-N-acetyl-alpha-D-glucosamine biosynthesis; UDP-N-acetyl-alpha-D-glucosamine from N-acetyl-alpha-D-glucosamine 1-phosphate: step 1/1.</text>
</comment>
<dbReference type="GO" id="GO:0019134">
    <property type="term" value="F:glucosamine-1-phosphate N-acetyltransferase activity"/>
    <property type="evidence" value="ECO:0007669"/>
    <property type="project" value="UniProtKB-EC"/>
</dbReference>
<organism evidence="10 11">
    <name type="scientific">Candidatus Roizmanbacteria bacterium RIFCSPHIGHO2_02_FULL_40_9</name>
    <dbReference type="NCBI Taxonomy" id="1802042"/>
    <lineage>
        <taxon>Bacteria</taxon>
        <taxon>Candidatus Roizmaniibacteriota</taxon>
    </lineage>
</organism>
<dbReference type="EMBL" id="MFZS01000022">
    <property type="protein sequence ID" value="OGK28887.1"/>
    <property type="molecule type" value="Genomic_DNA"/>
</dbReference>
<dbReference type="InterPro" id="IPR011004">
    <property type="entry name" value="Trimer_LpxA-like_sf"/>
</dbReference>
<keyword evidence="4" id="KW-0548">Nucleotidyltransferase</keyword>
<evidence type="ECO:0000256" key="3">
    <source>
        <dbReference type="ARBA" id="ARBA00022679"/>
    </source>
</evidence>
<dbReference type="InterPro" id="IPR005835">
    <property type="entry name" value="NTP_transferase_dom"/>
</dbReference>
<evidence type="ECO:0000256" key="1">
    <source>
        <dbReference type="ARBA" id="ARBA00005166"/>
    </source>
</evidence>
<protein>
    <recommendedName>
        <fullName evidence="9">Nucleotidyl transferase domain-containing protein</fullName>
    </recommendedName>
</protein>
<evidence type="ECO:0000259" key="9">
    <source>
        <dbReference type="Pfam" id="PF00483"/>
    </source>
</evidence>
<accession>A0A1F7HC68</accession>
<comment type="catalytic activity">
    <reaction evidence="7">
        <text>alpha-D-glucosamine 1-phosphate + acetyl-CoA = N-acetyl-alpha-D-glucosamine 1-phosphate + CoA + H(+)</text>
        <dbReference type="Rhea" id="RHEA:13725"/>
        <dbReference type="ChEBI" id="CHEBI:15378"/>
        <dbReference type="ChEBI" id="CHEBI:57287"/>
        <dbReference type="ChEBI" id="CHEBI:57288"/>
        <dbReference type="ChEBI" id="CHEBI:57776"/>
        <dbReference type="ChEBI" id="CHEBI:58516"/>
        <dbReference type="EC" id="2.3.1.157"/>
    </reaction>
</comment>
<dbReference type="Gene3D" id="3.90.550.10">
    <property type="entry name" value="Spore Coat Polysaccharide Biosynthesis Protein SpsA, Chain A"/>
    <property type="match status" value="1"/>
</dbReference>
<evidence type="ECO:0000256" key="2">
    <source>
        <dbReference type="ARBA" id="ARBA00005208"/>
    </source>
</evidence>
<evidence type="ECO:0000313" key="11">
    <source>
        <dbReference type="Proteomes" id="UP000177027"/>
    </source>
</evidence>
<evidence type="ECO:0000256" key="8">
    <source>
        <dbReference type="ARBA" id="ARBA00048493"/>
    </source>
</evidence>
<dbReference type="PANTHER" id="PTHR43584">
    <property type="entry name" value="NUCLEOTIDYL TRANSFERASE"/>
    <property type="match status" value="1"/>
</dbReference>
<dbReference type="InterPro" id="IPR050065">
    <property type="entry name" value="GlmU-like"/>
</dbReference>
<keyword evidence="5" id="KW-0511">Multifunctional enzyme</keyword>
<reference evidence="10 11" key="1">
    <citation type="journal article" date="2016" name="Nat. Commun.">
        <title>Thousands of microbial genomes shed light on interconnected biogeochemical processes in an aquifer system.</title>
        <authorList>
            <person name="Anantharaman K."/>
            <person name="Brown C.T."/>
            <person name="Hug L.A."/>
            <person name="Sharon I."/>
            <person name="Castelle C.J."/>
            <person name="Probst A.J."/>
            <person name="Thomas B.C."/>
            <person name="Singh A."/>
            <person name="Wilkins M.J."/>
            <person name="Karaoz U."/>
            <person name="Brodie E.L."/>
            <person name="Williams K.H."/>
            <person name="Hubbard S.S."/>
            <person name="Banfield J.F."/>
        </authorList>
    </citation>
    <scope>NUCLEOTIDE SEQUENCE [LARGE SCALE GENOMIC DNA]</scope>
</reference>
<name>A0A1F7HC68_9BACT</name>